<dbReference type="InterPro" id="IPR001851">
    <property type="entry name" value="ABC_transp_permease"/>
</dbReference>
<evidence type="ECO:0000256" key="5">
    <source>
        <dbReference type="ARBA" id="ARBA00022692"/>
    </source>
</evidence>
<feature type="transmembrane region" description="Helical" evidence="9">
    <location>
        <begin position="223"/>
        <end position="243"/>
    </location>
</feature>
<dbReference type="eggNOG" id="COG1172">
    <property type="taxonomic scope" value="Bacteria"/>
</dbReference>
<reference evidence="10" key="1">
    <citation type="submission" date="2009-02" db="EMBL/GenBank/DDBJ databases">
        <authorList>
            <person name="Fulton L."/>
            <person name="Clifton S."/>
            <person name="Fulton B."/>
            <person name="Xu J."/>
            <person name="Minx P."/>
            <person name="Pepin K.H."/>
            <person name="Johnson M."/>
            <person name="Bhonagiri V."/>
            <person name="Nash W.E."/>
            <person name="Mardis E.R."/>
            <person name="Wilson R.K."/>
        </authorList>
    </citation>
    <scope>NUCLEOTIDE SEQUENCE [LARGE SCALE GENOMIC DNA]</scope>
    <source>
        <strain evidence="10">DSM 15053</strain>
    </source>
</reference>
<reference evidence="10" key="2">
    <citation type="submission" date="2013-06" db="EMBL/GenBank/DDBJ databases">
        <title>Draft genome sequence of Clostridium hylemonae (DSM 15053).</title>
        <authorList>
            <person name="Sudarsanam P."/>
            <person name="Ley R."/>
            <person name="Guruge J."/>
            <person name="Turnbaugh P.J."/>
            <person name="Mahowald M."/>
            <person name="Liep D."/>
            <person name="Gordon J."/>
        </authorList>
    </citation>
    <scope>NUCLEOTIDE SEQUENCE</scope>
    <source>
        <strain evidence="10">DSM 15053</strain>
    </source>
</reference>
<keyword evidence="3" id="KW-1003">Cell membrane</keyword>
<accession>C0C2H9</accession>
<dbReference type="GO" id="GO:0005886">
    <property type="term" value="C:plasma membrane"/>
    <property type="evidence" value="ECO:0007669"/>
    <property type="project" value="UniProtKB-SubCell"/>
</dbReference>
<feature type="transmembrane region" description="Helical" evidence="9">
    <location>
        <begin position="16"/>
        <end position="34"/>
    </location>
</feature>
<dbReference type="STRING" id="553973.CLOHYLEM_06285"/>
<keyword evidence="4" id="KW-0997">Cell inner membrane</keyword>
<dbReference type="HOGENOM" id="CLU_028880_1_0_9"/>
<dbReference type="Proteomes" id="UP000004893">
    <property type="component" value="Unassembled WGS sequence"/>
</dbReference>
<evidence type="ECO:0000256" key="3">
    <source>
        <dbReference type="ARBA" id="ARBA00022475"/>
    </source>
</evidence>
<dbReference type="AlphaFoldDB" id="C0C2H9"/>
<evidence type="ECO:0000256" key="1">
    <source>
        <dbReference type="ARBA" id="ARBA00004651"/>
    </source>
</evidence>
<evidence type="ECO:0000256" key="8">
    <source>
        <dbReference type="ARBA" id="ARBA00039381"/>
    </source>
</evidence>
<dbReference type="EMBL" id="ABYI02000023">
    <property type="protein sequence ID" value="EEG73603.1"/>
    <property type="molecule type" value="Genomic_DNA"/>
</dbReference>
<keyword evidence="7 9" id="KW-0472">Membrane</keyword>
<keyword evidence="6 9" id="KW-1133">Transmembrane helix</keyword>
<comment type="caution">
    <text evidence="10">The sequence shown here is derived from an EMBL/GenBank/DDBJ whole genome shotgun (WGS) entry which is preliminary data.</text>
</comment>
<evidence type="ECO:0000313" key="10">
    <source>
        <dbReference type="EMBL" id="EEG73603.1"/>
    </source>
</evidence>
<comment type="subcellular location">
    <subcellularLocation>
        <location evidence="1">Cell membrane</location>
        <topology evidence="1">Multi-pass membrane protein</topology>
    </subcellularLocation>
</comment>
<dbReference type="OrthoDB" id="9813906at2"/>
<gene>
    <name evidence="10" type="ORF">CLOHYLEM_06285</name>
</gene>
<evidence type="ECO:0000256" key="9">
    <source>
        <dbReference type="SAM" id="Phobius"/>
    </source>
</evidence>
<feature type="transmembrane region" description="Helical" evidence="9">
    <location>
        <begin position="133"/>
        <end position="150"/>
    </location>
</feature>
<dbReference type="Pfam" id="PF02653">
    <property type="entry name" value="BPD_transp_2"/>
    <property type="match status" value="1"/>
</dbReference>
<dbReference type="PANTHER" id="PTHR32196:SF71">
    <property type="entry name" value="AUTOINDUCER 2 IMPORT SYSTEM PERMEASE PROTEIN LSRD"/>
    <property type="match status" value="1"/>
</dbReference>
<sequence length="328" mass="35008">MKEKTRIKNFVQQNTIWMAFVVLAVIACIASPAFLTRSNITSVLMSESVVGIIVCGEMWCILSRGIDLTPGAIVALTSCISASLVQKAEYSGRMFPNLPELPIGLVLLIVIVVGVLIGIFNGVLIAYFKLPPFIATLGTQLIVRAVAQIYTTAYPVPELRADFKLLGQGYLFGLFPVVVLIFIVFVIISGFMLTQTRFGKNVFAIGGNEQTARVAGIHVERNIIYVYAWSAVCAAVSGMLLAARSGAGNSSFGTNYELDAIAAATVGGTSHSGGVAKINGVIAGILILGIVKNAMLLVGISTYWQQIVKGIIIIVAVALDMYKNIRKS</sequence>
<name>C0C2H9_9FIRM</name>
<evidence type="ECO:0000256" key="2">
    <source>
        <dbReference type="ARBA" id="ARBA00022448"/>
    </source>
</evidence>
<dbReference type="GO" id="GO:0022857">
    <property type="term" value="F:transmembrane transporter activity"/>
    <property type="evidence" value="ECO:0007669"/>
    <property type="project" value="InterPro"/>
</dbReference>
<protein>
    <recommendedName>
        <fullName evidence="8">Autoinducer 2 import system permease protein LsrD</fullName>
    </recommendedName>
</protein>
<dbReference type="RefSeq" id="WP_006443640.1">
    <property type="nucleotide sequence ID" value="NZ_CP036524.1"/>
</dbReference>
<keyword evidence="5 9" id="KW-0812">Transmembrane</keyword>
<proteinExistence type="predicted"/>
<dbReference type="CDD" id="cd06579">
    <property type="entry name" value="TM_PBP1_transp_AraH_like"/>
    <property type="match status" value="1"/>
</dbReference>
<keyword evidence="2" id="KW-0813">Transport</keyword>
<evidence type="ECO:0000256" key="6">
    <source>
        <dbReference type="ARBA" id="ARBA00022989"/>
    </source>
</evidence>
<evidence type="ECO:0000256" key="7">
    <source>
        <dbReference type="ARBA" id="ARBA00023136"/>
    </source>
</evidence>
<dbReference type="PROSITE" id="PS51257">
    <property type="entry name" value="PROKAR_LIPOPROTEIN"/>
    <property type="match status" value="1"/>
</dbReference>
<feature type="transmembrane region" description="Helical" evidence="9">
    <location>
        <begin position="170"/>
        <end position="193"/>
    </location>
</feature>
<evidence type="ECO:0000256" key="4">
    <source>
        <dbReference type="ARBA" id="ARBA00022519"/>
    </source>
</evidence>
<feature type="transmembrane region" description="Helical" evidence="9">
    <location>
        <begin position="105"/>
        <end position="126"/>
    </location>
</feature>
<organism evidence="10 11">
    <name type="scientific">[Clostridium] hylemonae DSM 15053</name>
    <dbReference type="NCBI Taxonomy" id="553973"/>
    <lineage>
        <taxon>Bacteria</taxon>
        <taxon>Bacillati</taxon>
        <taxon>Bacillota</taxon>
        <taxon>Clostridia</taxon>
        <taxon>Lachnospirales</taxon>
        <taxon>Lachnospiraceae</taxon>
    </lineage>
</organism>
<keyword evidence="11" id="KW-1185">Reference proteome</keyword>
<evidence type="ECO:0000313" key="11">
    <source>
        <dbReference type="Proteomes" id="UP000004893"/>
    </source>
</evidence>
<dbReference type="PANTHER" id="PTHR32196">
    <property type="entry name" value="ABC TRANSPORTER PERMEASE PROTEIN YPHD-RELATED-RELATED"/>
    <property type="match status" value="1"/>
</dbReference>